<feature type="transmembrane region" description="Helical" evidence="5">
    <location>
        <begin position="332"/>
        <end position="353"/>
    </location>
</feature>
<keyword evidence="7" id="KW-1185">Reference proteome</keyword>
<gene>
    <name evidence="6" type="ORF">V8G54_030824</name>
</gene>
<dbReference type="PANTHER" id="PTHR13285:SF18">
    <property type="entry name" value="PROTEIN-CYSTEINE N-PALMITOYLTRANSFERASE RASP"/>
    <property type="match status" value="1"/>
</dbReference>
<feature type="transmembrane region" description="Helical" evidence="5">
    <location>
        <begin position="301"/>
        <end position="320"/>
    </location>
</feature>
<keyword evidence="2 5" id="KW-0812">Transmembrane</keyword>
<dbReference type="GO" id="GO:0005783">
    <property type="term" value="C:endoplasmic reticulum"/>
    <property type="evidence" value="ECO:0007669"/>
    <property type="project" value="TreeGrafter"/>
</dbReference>
<evidence type="ECO:0000256" key="4">
    <source>
        <dbReference type="ARBA" id="ARBA00023136"/>
    </source>
</evidence>
<dbReference type="InterPro" id="IPR051085">
    <property type="entry name" value="MB_O-acyltransferase"/>
</dbReference>
<dbReference type="GO" id="GO:0019432">
    <property type="term" value="P:triglyceride biosynthetic process"/>
    <property type="evidence" value="ECO:0007669"/>
    <property type="project" value="UniProtKB-ARBA"/>
</dbReference>
<dbReference type="GO" id="GO:0016746">
    <property type="term" value="F:acyltransferase activity"/>
    <property type="evidence" value="ECO:0007669"/>
    <property type="project" value="TreeGrafter"/>
</dbReference>
<proteinExistence type="predicted"/>
<sequence>MATSANSSKSGNWKRKELWLLVIYAIVFYVIIINRSLQLSRDYYKHLSGLRPGWLLANHLNDVSDAQWRNFRGNIPVLSLVFGIFTLLAYLMKASFDLRVRGMSTVWLLFSLAYLSYLHGACIVFILSIATGNFILVKIFAQKEYFPLIVWSYNILFLLCNNGHFWKITEAALGGTYASILMFVTVVLRMISFGFDYHWTNRESHFDQEIRIWTGNSLGQLISLRSIINVVIFVNPENHAIKFYRFVTASYFGGLSFHIDFHYIVYSCGLCKTSIEDMNHHLDVPQNAISVRNVTLYGFRWILSMILMELMTHLCYYNAFAKSDLWKHLSPMDVFIIGYGVLNFMWLKFLLIWRFFRFWSLINGIEAPENMPKCINNCHNLEGFWKNWHASFNKWLVRYIYIPLGGSKKKLLNVWVIFTFVAIWHDLEWKLLSWAWLTCLFFIPELVFKSAGKAFQAQSSFGVCIFRELSAVAGAVTITCLMVANLVGFVVGPGGINWLLSSFLHKEGLPVLGGMLVTFYVGTKIMFHIDEAKQRLS</sequence>
<evidence type="ECO:0008006" key="8">
    <source>
        <dbReference type="Google" id="ProtNLM"/>
    </source>
</evidence>
<evidence type="ECO:0000256" key="2">
    <source>
        <dbReference type="ARBA" id="ARBA00022692"/>
    </source>
</evidence>
<evidence type="ECO:0000256" key="3">
    <source>
        <dbReference type="ARBA" id="ARBA00022989"/>
    </source>
</evidence>
<organism evidence="6 7">
    <name type="scientific">Vigna mungo</name>
    <name type="common">Black gram</name>
    <name type="synonym">Phaseolus mungo</name>
    <dbReference type="NCBI Taxonomy" id="3915"/>
    <lineage>
        <taxon>Eukaryota</taxon>
        <taxon>Viridiplantae</taxon>
        <taxon>Streptophyta</taxon>
        <taxon>Embryophyta</taxon>
        <taxon>Tracheophyta</taxon>
        <taxon>Spermatophyta</taxon>
        <taxon>Magnoliopsida</taxon>
        <taxon>eudicotyledons</taxon>
        <taxon>Gunneridae</taxon>
        <taxon>Pentapetalae</taxon>
        <taxon>rosids</taxon>
        <taxon>fabids</taxon>
        <taxon>Fabales</taxon>
        <taxon>Fabaceae</taxon>
        <taxon>Papilionoideae</taxon>
        <taxon>50 kb inversion clade</taxon>
        <taxon>NPAAA clade</taxon>
        <taxon>indigoferoid/millettioid clade</taxon>
        <taxon>Phaseoleae</taxon>
        <taxon>Vigna</taxon>
    </lineage>
</organism>
<feature type="transmembrane region" description="Helical" evidence="5">
    <location>
        <begin position="469"/>
        <end position="491"/>
    </location>
</feature>
<feature type="transmembrane region" description="Helical" evidence="5">
    <location>
        <begin position="431"/>
        <end position="448"/>
    </location>
</feature>
<name>A0AAQ3RKG9_VIGMU</name>
<protein>
    <recommendedName>
        <fullName evidence="8">Membrane-bound O-acyltransferase C24H6.01c</fullName>
    </recommendedName>
</protein>
<dbReference type="EMBL" id="CP144692">
    <property type="protein sequence ID" value="WVY98673.1"/>
    <property type="molecule type" value="Genomic_DNA"/>
</dbReference>
<evidence type="ECO:0000313" key="7">
    <source>
        <dbReference type="Proteomes" id="UP001374535"/>
    </source>
</evidence>
<keyword evidence="3 5" id="KW-1133">Transmembrane helix</keyword>
<dbReference type="PANTHER" id="PTHR13285">
    <property type="entry name" value="ACYLTRANSFERASE"/>
    <property type="match status" value="1"/>
</dbReference>
<dbReference type="AlphaFoldDB" id="A0AAQ3RKG9"/>
<feature type="transmembrane region" description="Helical" evidence="5">
    <location>
        <begin position="511"/>
        <end position="529"/>
    </location>
</feature>
<dbReference type="Proteomes" id="UP001374535">
    <property type="component" value="Chromosome 9"/>
</dbReference>
<dbReference type="Pfam" id="PF03062">
    <property type="entry name" value="MBOAT"/>
    <property type="match status" value="1"/>
</dbReference>
<feature type="transmembrane region" description="Helical" evidence="5">
    <location>
        <begin position="148"/>
        <end position="166"/>
    </location>
</feature>
<feature type="transmembrane region" description="Helical" evidence="5">
    <location>
        <begin position="18"/>
        <end position="37"/>
    </location>
</feature>
<keyword evidence="4 5" id="KW-0472">Membrane</keyword>
<feature type="transmembrane region" description="Helical" evidence="5">
    <location>
        <begin position="112"/>
        <end position="136"/>
    </location>
</feature>
<feature type="transmembrane region" description="Helical" evidence="5">
    <location>
        <begin position="410"/>
        <end position="425"/>
    </location>
</feature>
<feature type="transmembrane region" description="Helical" evidence="5">
    <location>
        <begin position="75"/>
        <end position="92"/>
    </location>
</feature>
<dbReference type="GO" id="GO:0016020">
    <property type="term" value="C:membrane"/>
    <property type="evidence" value="ECO:0007669"/>
    <property type="project" value="UniProtKB-SubCell"/>
</dbReference>
<evidence type="ECO:0000256" key="1">
    <source>
        <dbReference type="ARBA" id="ARBA00004141"/>
    </source>
</evidence>
<evidence type="ECO:0000313" key="6">
    <source>
        <dbReference type="EMBL" id="WVY98673.1"/>
    </source>
</evidence>
<comment type="subcellular location">
    <subcellularLocation>
        <location evidence="1">Membrane</location>
        <topology evidence="1">Multi-pass membrane protein</topology>
    </subcellularLocation>
</comment>
<accession>A0AAQ3RKG9</accession>
<reference evidence="6 7" key="1">
    <citation type="journal article" date="2023" name="Life. Sci Alliance">
        <title>Evolutionary insights into 3D genome organization and epigenetic landscape of Vigna mungo.</title>
        <authorList>
            <person name="Junaid A."/>
            <person name="Singh B."/>
            <person name="Bhatia S."/>
        </authorList>
    </citation>
    <scope>NUCLEOTIDE SEQUENCE [LARGE SCALE GENOMIC DNA]</scope>
    <source>
        <strain evidence="6">Urdbean</strain>
    </source>
</reference>
<feature type="transmembrane region" description="Helical" evidence="5">
    <location>
        <begin position="172"/>
        <end position="192"/>
    </location>
</feature>
<evidence type="ECO:0000256" key="5">
    <source>
        <dbReference type="SAM" id="Phobius"/>
    </source>
</evidence>
<dbReference type="InterPro" id="IPR004299">
    <property type="entry name" value="MBOAT_fam"/>
</dbReference>